<dbReference type="GO" id="GO:0008168">
    <property type="term" value="F:methyltransferase activity"/>
    <property type="evidence" value="ECO:0007669"/>
    <property type="project" value="UniProtKB-KW"/>
</dbReference>
<keyword evidence="1" id="KW-0808">Transferase</keyword>
<sequence>MDIKATEKVLKLRDYSVSGETFELYLDTELELLKTNPQPQGEDLNRYYESEDYISHTDSKRNWFEKAYQIVKGITIQSKVKLIEGFSLNGKTILDIGCGTGDFLVGAKKVGWKTLGLEPNYKACEIAKSKGVSIVENLELIDSNSVDLITMWHVLEHIPDLNSQIIAIKRVLKKDGILLIAVPNYKSYDAKYYKSFWAAYDVPRHLWHFSQTSIKLLFEKYQFSLDNKYPMWFDSFYVSLLSEKYKNGKSNVLKAFWIGLKSNMKARKTTEFSSIIYKLRKN</sequence>
<evidence type="ECO:0000313" key="2">
    <source>
        <dbReference type="Proteomes" id="UP000243887"/>
    </source>
</evidence>
<dbReference type="EMBL" id="FORU01000008">
    <property type="protein sequence ID" value="SFJ48165.1"/>
    <property type="molecule type" value="Genomic_DNA"/>
</dbReference>
<reference evidence="2" key="1">
    <citation type="submission" date="2016-10" db="EMBL/GenBank/DDBJ databases">
        <authorList>
            <person name="Varghese N."/>
            <person name="Submissions S."/>
        </authorList>
    </citation>
    <scope>NUCLEOTIDE SEQUENCE [LARGE SCALE GENOMIC DNA]</scope>
    <source>
        <strain evidence="2">DSM 26542</strain>
    </source>
</reference>
<organism evidence="1 2">
    <name type="scientific">Myroides guanonis</name>
    <dbReference type="NCBI Taxonomy" id="1150112"/>
    <lineage>
        <taxon>Bacteria</taxon>
        <taxon>Pseudomonadati</taxon>
        <taxon>Bacteroidota</taxon>
        <taxon>Flavobacteriia</taxon>
        <taxon>Flavobacteriales</taxon>
        <taxon>Flavobacteriaceae</taxon>
        <taxon>Myroides</taxon>
    </lineage>
</organism>
<proteinExistence type="predicted"/>
<name>A0A1I3RPE0_9FLAO</name>
<dbReference type="Gene3D" id="3.40.50.150">
    <property type="entry name" value="Vaccinia Virus protein VP39"/>
    <property type="match status" value="1"/>
</dbReference>
<dbReference type="PANTHER" id="PTHR43861">
    <property type="entry name" value="TRANS-ACONITATE 2-METHYLTRANSFERASE-RELATED"/>
    <property type="match status" value="1"/>
</dbReference>
<dbReference type="Proteomes" id="UP000243887">
    <property type="component" value="Unassembled WGS sequence"/>
</dbReference>
<dbReference type="CDD" id="cd02440">
    <property type="entry name" value="AdoMet_MTases"/>
    <property type="match status" value="1"/>
</dbReference>
<dbReference type="SUPFAM" id="SSF53335">
    <property type="entry name" value="S-adenosyl-L-methionine-dependent methyltransferases"/>
    <property type="match status" value="1"/>
</dbReference>
<dbReference type="STRING" id="1150112.SAMN04487893_108124"/>
<keyword evidence="2" id="KW-1185">Reference proteome</keyword>
<dbReference type="AlphaFoldDB" id="A0A1I3RPE0"/>
<gene>
    <name evidence="1" type="ORF">SAMN04487893_108124</name>
</gene>
<dbReference type="RefSeq" id="WP_090679221.1">
    <property type="nucleotide sequence ID" value="NZ_FORU01000008.1"/>
</dbReference>
<dbReference type="Pfam" id="PF13489">
    <property type="entry name" value="Methyltransf_23"/>
    <property type="match status" value="1"/>
</dbReference>
<keyword evidence="1" id="KW-0489">Methyltransferase</keyword>
<dbReference type="InterPro" id="IPR029063">
    <property type="entry name" value="SAM-dependent_MTases_sf"/>
</dbReference>
<dbReference type="GO" id="GO:0032259">
    <property type="term" value="P:methylation"/>
    <property type="evidence" value="ECO:0007669"/>
    <property type="project" value="UniProtKB-KW"/>
</dbReference>
<accession>A0A1I3RPE0</accession>
<protein>
    <submittedName>
        <fullName evidence="1">Methyltransferase domain-containing protein</fullName>
    </submittedName>
</protein>
<dbReference type="OrthoDB" id="2370471at2"/>
<evidence type="ECO:0000313" key="1">
    <source>
        <dbReference type="EMBL" id="SFJ48165.1"/>
    </source>
</evidence>